<evidence type="ECO:0000259" key="5">
    <source>
        <dbReference type="Pfam" id="PF25869"/>
    </source>
</evidence>
<feature type="compositionally biased region" description="Low complexity" evidence="3">
    <location>
        <begin position="420"/>
        <end position="436"/>
    </location>
</feature>
<evidence type="ECO:0000256" key="2">
    <source>
        <dbReference type="ARBA" id="ARBA00022448"/>
    </source>
</evidence>
<dbReference type="InterPro" id="IPR051909">
    <property type="entry name" value="MFP_Cation_Efflux"/>
</dbReference>
<dbReference type="InterPro" id="IPR058792">
    <property type="entry name" value="Beta-barrel_RND_2"/>
</dbReference>
<dbReference type="InterPro" id="IPR045800">
    <property type="entry name" value="HMBD"/>
</dbReference>
<dbReference type="PANTHER" id="PTHR30097:SF15">
    <property type="entry name" value="CATION EFFLUX SYSTEM PROTEIN CUSB"/>
    <property type="match status" value="1"/>
</dbReference>
<dbReference type="EMBL" id="AP024355">
    <property type="protein sequence ID" value="BCR04558.1"/>
    <property type="molecule type" value="Genomic_DNA"/>
</dbReference>
<keyword evidence="10" id="KW-1185">Reference proteome</keyword>
<feature type="domain" description="CzcB-like C-terminal circularly permuted SH3-like" evidence="8">
    <location>
        <begin position="345"/>
        <end position="404"/>
    </location>
</feature>
<dbReference type="Pfam" id="PF25975">
    <property type="entry name" value="CzcB_C"/>
    <property type="match status" value="1"/>
</dbReference>
<dbReference type="Proteomes" id="UP001319827">
    <property type="component" value="Chromosome"/>
</dbReference>
<dbReference type="Gene3D" id="2.40.30.170">
    <property type="match status" value="1"/>
</dbReference>
<dbReference type="InterPro" id="IPR058790">
    <property type="entry name" value="BSH_CusB"/>
</dbReference>
<proteinExistence type="inferred from homology"/>
<feature type="domain" description="CusB-like beta-barrel" evidence="7">
    <location>
        <begin position="262"/>
        <end position="337"/>
    </location>
</feature>
<evidence type="ECO:0000259" key="4">
    <source>
        <dbReference type="Pfam" id="PF19335"/>
    </source>
</evidence>
<keyword evidence="2" id="KW-0813">Transport</keyword>
<feature type="domain" description="Heavy metal binding" evidence="4">
    <location>
        <begin position="46"/>
        <end position="72"/>
    </location>
</feature>
<evidence type="ECO:0000256" key="1">
    <source>
        <dbReference type="ARBA" id="ARBA00009477"/>
    </source>
</evidence>
<evidence type="ECO:0000313" key="10">
    <source>
        <dbReference type="Proteomes" id="UP001319827"/>
    </source>
</evidence>
<dbReference type="InterPro" id="IPR006143">
    <property type="entry name" value="RND_pump_MFP"/>
</dbReference>
<organism evidence="9 10">
    <name type="scientific">Desulfuromonas versatilis</name>
    <dbReference type="NCBI Taxonomy" id="2802975"/>
    <lineage>
        <taxon>Bacteria</taxon>
        <taxon>Pseudomonadati</taxon>
        <taxon>Thermodesulfobacteriota</taxon>
        <taxon>Desulfuromonadia</taxon>
        <taxon>Desulfuromonadales</taxon>
        <taxon>Desulfuromonadaceae</taxon>
        <taxon>Desulfuromonas</taxon>
    </lineage>
</organism>
<dbReference type="Pfam" id="PF25869">
    <property type="entry name" value="3HB_CusB"/>
    <property type="match status" value="1"/>
</dbReference>
<dbReference type="InterPro" id="IPR058791">
    <property type="entry name" value="3HB_CusB"/>
</dbReference>
<evidence type="ECO:0000256" key="3">
    <source>
        <dbReference type="SAM" id="MobiDB-lite"/>
    </source>
</evidence>
<sequence length="443" mass="47188">MTSKTRWALLLVILLAAGGAGGYYYWHSMLHGDHAEQGGEAAARQYTCPMHPFILKDKAGACPICGMSLVPVGGAGAAQGDLSLPEAVHLSPAQLVMANVATAPVEEIPLTQEVRAVGIVTYDQAKQGKVTAWVPGRIERLYVNRVGDTVSRGRPVALLYAPELVSAQQEYLLALRSRDELKRSRIPSIAESGEGLVKAARQRLKLWGVSDKQLAALEQGGEPAVQLPINTPLSGVVIEKLVVEGQYVAEGEALFSVADLTTVWVELALYENEFPAVAVGQEVAIASQSYPGETFAGKVTYVYPFLDPQTRTVKVRVEIPNPGLRLKPDMYVEGILRKELGTGYAVPVTAVIDTGRRKVVWVQEQEGVFSPRDVKVGARVGEKVQILEGVDDFDIVAVSGGYLIDSEAQLRGPGGGAHAGHGAAAEGEQAKPAAAPTPAGHQH</sequence>
<dbReference type="SUPFAM" id="SSF111369">
    <property type="entry name" value="HlyD-like secretion proteins"/>
    <property type="match status" value="1"/>
</dbReference>
<feature type="region of interest" description="Disordered" evidence="3">
    <location>
        <begin position="412"/>
        <end position="443"/>
    </location>
</feature>
<feature type="domain" description="CusB-like three alpha-helical bundle" evidence="5">
    <location>
        <begin position="194"/>
        <end position="223"/>
    </location>
</feature>
<evidence type="ECO:0000259" key="7">
    <source>
        <dbReference type="Pfam" id="PF25954"/>
    </source>
</evidence>
<evidence type="ECO:0000313" key="9">
    <source>
        <dbReference type="EMBL" id="BCR04558.1"/>
    </source>
</evidence>
<gene>
    <name evidence="9" type="ORF">DESUT3_16270</name>
</gene>
<dbReference type="Gene3D" id="6.10.140.730">
    <property type="match status" value="1"/>
</dbReference>
<dbReference type="Gene3D" id="2.40.420.20">
    <property type="match status" value="1"/>
</dbReference>
<evidence type="ECO:0000259" key="6">
    <source>
        <dbReference type="Pfam" id="PF25919"/>
    </source>
</evidence>
<protein>
    <submittedName>
        <fullName evidence="9">RND transporter</fullName>
    </submittedName>
</protein>
<dbReference type="NCBIfam" id="TIGR01730">
    <property type="entry name" value="RND_mfp"/>
    <property type="match status" value="1"/>
</dbReference>
<feature type="domain" description="CusB-like barrel-sandwich hybrid" evidence="6">
    <location>
        <begin position="130"/>
        <end position="258"/>
    </location>
</feature>
<evidence type="ECO:0000259" key="8">
    <source>
        <dbReference type="Pfam" id="PF25975"/>
    </source>
</evidence>
<name>A0ABM8HQQ6_9BACT</name>
<accession>A0ABM8HQQ6</accession>
<dbReference type="Pfam" id="PF25954">
    <property type="entry name" value="Beta-barrel_RND_2"/>
    <property type="match status" value="1"/>
</dbReference>
<comment type="similarity">
    <text evidence="1">Belongs to the membrane fusion protein (MFP) (TC 8.A.1) family.</text>
</comment>
<reference evidence="9 10" key="2">
    <citation type="journal article" date="2021" name="Int. J. Syst. Evol. Microbiol.">
        <title>Isolation and Polyphasic Characterization of Desulfuromonas versatilis sp. Nov., an Electrogenic Bacteria Capable of Versatile Metabolism Isolated from a Graphene Oxide-Reducing Enrichment Culture.</title>
        <authorList>
            <person name="Xie L."/>
            <person name="Yoshida N."/>
            <person name="Ishii S."/>
            <person name="Meng L."/>
        </authorList>
    </citation>
    <scope>NUCLEOTIDE SEQUENCE [LARGE SCALE GENOMIC DNA]</scope>
    <source>
        <strain evidence="9 10">NIT-T3</strain>
    </source>
</reference>
<dbReference type="InterPro" id="IPR058649">
    <property type="entry name" value="CzcB_C"/>
</dbReference>
<dbReference type="Pfam" id="PF19335">
    <property type="entry name" value="HMBD"/>
    <property type="match status" value="1"/>
</dbReference>
<dbReference type="Pfam" id="PF25919">
    <property type="entry name" value="BSH_CusB"/>
    <property type="match status" value="1"/>
</dbReference>
<dbReference type="PANTHER" id="PTHR30097">
    <property type="entry name" value="CATION EFFLUX SYSTEM PROTEIN CUSB"/>
    <property type="match status" value="1"/>
</dbReference>
<dbReference type="RefSeq" id="WP_221252016.1">
    <property type="nucleotide sequence ID" value="NZ_AP024355.1"/>
</dbReference>
<reference evidence="9 10" key="1">
    <citation type="journal article" date="2016" name="C (Basel)">
        <title>Selective Growth of and Electricity Production by Marine Exoelectrogenic Bacteria in Self-Aggregated Hydrogel of Microbially Reduced Graphene Oxide.</title>
        <authorList>
            <person name="Yoshida N."/>
            <person name="Goto Y."/>
            <person name="Miyata Y."/>
        </authorList>
    </citation>
    <scope>NUCLEOTIDE SEQUENCE [LARGE SCALE GENOMIC DNA]</scope>
    <source>
        <strain evidence="9 10">NIT-T3</strain>
    </source>
</reference>